<reference evidence="2" key="1">
    <citation type="submission" date="2021-01" db="EMBL/GenBank/DDBJ databases">
        <title>Draft genome sequence of Acholeplasmataceae bacterium strain Mahy22.</title>
        <authorList>
            <person name="Watanabe M."/>
            <person name="Kojima H."/>
            <person name="Fukui M."/>
        </authorList>
    </citation>
    <scope>NUCLEOTIDE SEQUENCE</scope>
    <source>
        <strain evidence="2">Mahy22</strain>
    </source>
</reference>
<evidence type="ECO:0000313" key="2">
    <source>
        <dbReference type="EMBL" id="BCR35550.1"/>
    </source>
</evidence>
<dbReference type="Pfam" id="PF13102">
    <property type="entry name" value="Phage_int_SAM_5"/>
    <property type="match status" value="1"/>
</dbReference>
<organism evidence="2 3">
    <name type="scientific">Mariniplasma anaerobium</name>
    <dbReference type="NCBI Taxonomy" id="2735436"/>
    <lineage>
        <taxon>Bacteria</taxon>
        <taxon>Bacillati</taxon>
        <taxon>Mycoplasmatota</taxon>
        <taxon>Mollicutes</taxon>
        <taxon>Acholeplasmatales</taxon>
        <taxon>Acholeplasmataceae</taxon>
        <taxon>Mariniplasma</taxon>
    </lineage>
</organism>
<sequence>MKIQELVNNYLMEIKLRYAKGTHRFYQSHLGHFVNYANDNQITTIEDLNSEFIVDYIYHMKETCQNVTINKNIGCLKRMYNYMEIDFPYLQQIKNCVNALKRLKLLK</sequence>
<dbReference type="Proteomes" id="UP000620133">
    <property type="component" value="Chromosome"/>
</dbReference>
<protein>
    <submittedName>
        <fullName evidence="2">Uncharacterized protein</fullName>
    </submittedName>
</protein>
<dbReference type="EMBL" id="AP024412">
    <property type="protein sequence ID" value="BCR35550.1"/>
    <property type="molecule type" value="Genomic_DNA"/>
</dbReference>
<keyword evidence="3" id="KW-1185">Reference proteome</keyword>
<name>A0A7U9TL42_9MOLU</name>
<evidence type="ECO:0000313" key="3">
    <source>
        <dbReference type="Proteomes" id="UP000620133"/>
    </source>
</evidence>
<dbReference type="SUPFAM" id="SSF56349">
    <property type="entry name" value="DNA breaking-rejoining enzymes"/>
    <property type="match status" value="1"/>
</dbReference>
<proteinExistence type="predicted"/>
<dbReference type="InterPro" id="IPR025269">
    <property type="entry name" value="SAM-like_dom"/>
</dbReference>
<accession>A0A7U9TL42</accession>
<gene>
    <name evidence="2" type="ORF">MPAN_004430</name>
</gene>
<evidence type="ECO:0000256" key="1">
    <source>
        <dbReference type="ARBA" id="ARBA00023125"/>
    </source>
</evidence>
<keyword evidence="1" id="KW-0238">DNA-binding</keyword>
<dbReference type="InterPro" id="IPR044068">
    <property type="entry name" value="CB"/>
</dbReference>
<dbReference type="AlphaFoldDB" id="A0A7U9TL42"/>
<dbReference type="GO" id="GO:0003677">
    <property type="term" value="F:DNA binding"/>
    <property type="evidence" value="ECO:0007669"/>
    <property type="project" value="UniProtKB-UniRule"/>
</dbReference>
<dbReference type="PROSITE" id="PS51900">
    <property type="entry name" value="CB"/>
    <property type="match status" value="1"/>
</dbReference>
<dbReference type="InterPro" id="IPR011010">
    <property type="entry name" value="DNA_brk_join_enz"/>
</dbReference>
<dbReference type="InterPro" id="IPR010998">
    <property type="entry name" value="Integrase_recombinase_N"/>
</dbReference>
<dbReference type="KEGG" id="manr:MPAN_004430"/>
<dbReference type="Gene3D" id="1.10.150.130">
    <property type="match status" value="1"/>
</dbReference>
<dbReference type="RefSeq" id="WP_176239990.1">
    <property type="nucleotide sequence ID" value="NZ_AP024412.1"/>
</dbReference>